<gene>
    <name evidence="2" type="ORF">FXB38_38645</name>
</gene>
<proteinExistence type="predicted"/>
<evidence type="ECO:0000256" key="1">
    <source>
        <dbReference type="SAM" id="MobiDB-lite"/>
    </source>
</evidence>
<reference evidence="2 3" key="1">
    <citation type="submission" date="2019-08" db="EMBL/GenBank/DDBJ databases">
        <title>Bradyrhizobium hipponensis sp. nov., a rhizobium isolated from a Lupinus angustifolius root nodule in Tunisia.</title>
        <authorList>
            <person name="Off K."/>
            <person name="Rejili M."/>
            <person name="Mars M."/>
            <person name="Brachmann A."/>
            <person name="Marin M."/>
        </authorList>
    </citation>
    <scope>NUCLEOTIDE SEQUENCE [LARGE SCALE GENOMIC DNA]</scope>
    <source>
        <strain evidence="2 3">CTAW11</strain>
    </source>
</reference>
<name>A0A5S4VW94_9BRAD</name>
<organism evidence="2 3">
    <name type="scientific">Bradyrhizobium cytisi</name>
    <dbReference type="NCBI Taxonomy" id="515489"/>
    <lineage>
        <taxon>Bacteria</taxon>
        <taxon>Pseudomonadati</taxon>
        <taxon>Pseudomonadota</taxon>
        <taxon>Alphaproteobacteria</taxon>
        <taxon>Hyphomicrobiales</taxon>
        <taxon>Nitrobacteraceae</taxon>
        <taxon>Bradyrhizobium</taxon>
    </lineage>
</organism>
<evidence type="ECO:0000313" key="3">
    <source>
        <dbReference type="Proteomes" id="UP000324853"/>
    </source>
</evidence>
<dbReference type="AlphaFoldDB" id="A0A5S4VW94"/>
<dbReference type="RefSeq" id="WP_148756160.1">
    <property type="nucleotide sequence ID" value="NZ_VSSR01000086.1"/>
</dbReference>
<feature type="region of interest" description="Disordered" evidence="1">
    <location>
        <begin position="1"/>
        <end position="25"/>
    </location>
</feature>
<dbReference type="EMBL" id="VSSR01000086">
    <property type="protein sequence ID" value="TYL72330.1"/>
    <property type="molecule type" value="Genomic_DNA"/>
</dbReference>
<comment type="caution">
    <text evidence="2">The sequence shown here is derived from an EMBL/GenBank/DDBJ whole genome shotgun (WGS) entry which is preliminary data.</text>
</comment>
<keyword evidence="3" id="KW-1185">Reference proteome</keyword>
<sequence length="60" mass="6536">MGFAGTAIPTWRSGDGARPQRGDVQRVEAPHRYLLALASLSPAYADHTMEALRRSGERIA</sequence>
<accession>A0A5S4VW94</accession>
<dbReference type="Proteomes" id="UP000324853">
    <property type="component" value="Unassembled WGS sequence"/>
</dbReference>
<evidence type="ECO:0000313" key="2">
    <source>
        <dbReference type="EMBL" id="TYL72330.1"/>
    </source>
</evidence>
<protein>
    <submittedName>
        <fullName evidence="2">Uncharacterized protein</fullName>
    </submittedName>
</protein>